<dbReference type="InterPro" id="IPR013763">
    <property type="entry name" value="Cyclin-like_dom"/>
</dbReference>
<evidence type="ECO:0000259" key="4">
    <source>
        <dbReference type="SMART" id="SM00385"/>
    </source>
</evidence>
<dbReference type="InterPro" id="IPR006671">
    <property type="entry name" value="Cyclin_N"/>
</dbReference>
<dbReference type="InterPro" id="IPR043198">
    <property type="entry name" value="Cyclin/Ssn8"/>
</dbReference>
<sequence length="291" mass="33006">MAAQVGYRAAAYSSPADSSDQWYFTNDDLANTPSQSGSDYSTSPAAKMLSAADEQDLRLRGCNFIHNVVQRLQMHQFVASTACVLFHRFYMRQSLASYHHYQMAGACVLLASKIEENRRSLNEISLACAYVALKGRAKEAAKSQETWERLLKRQEIVLLQNCCFDMEVTHPYAFIDTLALEFAIPVFIAKSATAHVNDCLRSTVCLRYPPRIIAVAALYLAIGIHAYDFQGSLFESRQVTLPDNAMAEVELCAMDMLAFYRREAEAEKEVARIQQQQQQQKQRHWQQRPLT</sequence>
<dbReference type="SMART" id="SM00385">
    <property type="entry name" value="CYCLIN"/>
    <property type="match status" value="2"/>
</dbReference>
<feature type="domain" description="Cyclin-like" evidence="4">
    <location>
        <begin position="63"/>
        <end position="160"/>
    </location>
</feature>
<evidence type="ECO:0000313" key="6">
    <source>
        <dbReference type="Proteomes" id="UP001140094"/>
    </source>
</evidence>
<dbReference type="InterPro" id="IPR036915">
    <property type="entry name" value="Cyclin-like_sf"/>
</dbReference>
<reference evidence="5" key="1">
    <citation type="submission" date="2022-07" db="EMBL/GenBank/DDBJ databases">
        <title>Phylogenomic reconstructions and comparative analyses of Kickxellomycotina fungi.</title>
        <authorList>
            <person name="Reynolds N.K."/>
            <person name="Stajich J.E."/>
            <person name="Barry K."/>
            <person name="Grigoriev I.V."/>
            <person name="Crous P."/>
            <person name="Smith M.E."/>
        </authorList>
    </citation>
    <scope>NUCLEOTIDE SEQUENCE</scope>
    <source>
        <strain evidence="5">NRRL 1565</strain>
    </source>
</reference>
<evidence type="ECO:0000256" key="1">
    <source>
        <dbReference type="ARBA" id="ARBA00023127"/>
    </source>
</evidence>
<dbReference type="CDD" id="cd20546">
    <property type="entry name" value="CYCLIN_SpCG1C_ScCTK2-like_rpt2"/>
    <property type="match status" value="1"/>
</dbReference>
<organism evidence="5 6">
    <name type="scientific">Coemansia guatemalensis</name>
    <dbReference type="NCBI Taxonomy" id="2761395"/>
    <lineage>
        <taxon>Eukaryota</taxon>
        <taxon>Fungi</taxon>
        <taxon>Fungi incertae sedis</taxon>
        <taxon>Zoopagomycota</taxon>
        <taxon>Kickxellomycotina</taxon>
        <taxon>Kickxellomycetes</taxon>
        <taxon>Kickxellales</taxon>
        <taxon>Kickxellaceae</taxon>
        <taxon>Coemansia</taxon>
    </lineage>
</organism>
<dbReference type="PANTHER" id="PTHR10026">
    <property type="entry name" value="CYCLIN"/>
    <property type="match status" value="1"/>
</dbReference>
<name>A0A9W8HWA1_9FUNG</name>
<feature type="region of interest" description="Disordered" evidence="3">
    <location>
        <begin position="272"/>
        <end position="291"/>
    </location>
</feature>
<dbReference type="GO" id="GO:0016538">
    <property type="term" value="F:cyclin-dependent protein serine/threonine kinase regulator activity"/>
    <property type="evidence" value="ECO:0007669"/>
    <property type="project" value="InterPro"/>
</dbReference>
<feature type="domain" description="Cyclin-like" evidence="4">
    <location>
        <begin position="173"/>
        <end position="258"/>
    </location>
</feature>
<protein>
    <recommendedName>
        <fullName evidence="4">Cyclin-like domain-containing protein</fullName>
    </recommendedName>
</protein>
<dbReference type="InterPro" id="IPR004367">
    <property type="entry name" value="Cyclin_C-dom"/>
</dbReference>
<gene>
    <name evidence="5" type="ORF">H4R20_002003</name>
</gene>
<dbReference type="OrthoDB" id="25002at2759"/>
<dbReference type="Pfam" id="PF02984">
    <property type="entry name" value="Cyclin_C"/>
    <property type="match status" value="1"/>
</dbReference>
<dbReference type="Proteomes" id="UP001140094">
    <property type="component" value="Unassembled WGS sequence"/>
</dbReference>
<comment type="similarity">
    <text evidence="2">Belongs to the cyclin family.</text>
</comment>
<dbReference type="SUPFAM" id="SSF47954">
    <property type="entry name" value="Cyclin-like"/>
    <property type="match status" value="2"/>
</dbReference>
<accession>A0A9W8HWA1</accession>
<evidence type="ECO:0000313" key="5">
    <source>
        <dbReference type="EMBL" id="KAJ2805643.1"/>
    </source>
</evidence>
<evidence type="ECO:0000256" key="2">
    <source>
        <dbReference type="RuleBase" id="RU000383"/>
    </source>
</evidence>
<dbReference type="GO" id="GO:0006357">
    <property type="term" value="P:regulation of transcription by RNA polymerase II"/>
    <property type="evidence" value="ECO:0007669"/>
    <property type="project" value="InterPro"/>
</dbReference>
<dbReference type="EMBL" id="JANBUO010000270">
    <property type="protein sequence ID" value="KAJ2805643.1"/>
    <property type="molecule type" value="Genomic_DNA"/>
</dbReference>
<keyword evidence="6" id="KW-1185">Reference proteome</keyword>
<dbReference type="Gene3D" id="1.10.472.10">
    <property type="entry name" value="Cyclin-like"/>
    <property type="match status" value="2"/>
</dbReference>
<dbReference type="AlphaFoldDB" id="A0A9W8HWA1"/>
<proteinExistence type="inferred from homology"/>
<keyword evidence="1 2" id="KW-0195">Cyclin</keyword>
<feature type="compositionally biased region" description="Basic residues" evidence="3">
    <location>
        <begin position="281"/>
        <end position="291"/>
    </location>
</feature>
<comment type="caution">
    <text evidence="5">The sequence shown here is derived from an EMBL/GenBank/DDBJ whole genome shotgun (WGS) entry which is preliminary data.</text>
</comment>
<evidence type="ECO:0000256" key="3">
    <source>
        <dbReference type="SAM" id="MobiDB-lite"/>
    </source>
</evidence>
<dbReference type="Pfam" id="PF00134">
    <property type="entry name" value="Cyclin_N"/>
    <property type="match status" value="1"/>
</dbReference>